<dbReference type="AlphaFoldDB" id="A0A2K9D313"/>
<evidence type="ECO:0000313" key="2">
    <source>
        <dbReference type="EMBL" id="AUG28105.1"/>
    </source>
</evidence>
<reference evidence="2 3" key="1">
    <citation type="submission" date="2017-12" db="EMBL/GenBank/DDBJ databases">
        <title>Isolation and characterization of estrogens degradatiion strain Microbacterium hominis SJTG1.</title>
        <authorList>
            <person name="Xiong W."/>
            <person name="Yin C."/>
            <person name="Zheng D."/>
            <person name="Liang R."/>
        </authorList>
    </citation>
    <scope>NUCLEOTIDE SEQUENCE [LARGE SCALE GENOMIC DNA]</scope>
    <source>
        <strain evidence="2 3">SJTG1</strain>
    </source>
</reference>
<gene>
    <name evidence="2" type="ORF">CXR34_00595</name>
</gene>
<feature type="domain" description="DUF6602" evidence="1">
    <location>
        <begin position="27"/>
        <end position="128"/>
    </location>
</feature>
<evidence type="ECO:0000313" key="3">
    <source>
        <dbReference type="Proteomes" id="UP000233276"/>
    </source>
</evidence>
<dbReference type="CDD" id="cd21411">
    <property type="entry name" value="NucC"/>
    <property type="match status" value="1"/>
</dbReference>
<protein>
    <recommendedName>
        <fullName evidence="1">DUF6602 domain-containing protein</fullName>
    </recommendedName>
</protein>
<organism evidence="2 3">
    <name type="scientific">Microbacterium hominis</name>
    <dbReference type="NCBI Taxonomy" id="162426"/>
    <lineage>
        <taxon>Bacteria</taxon>
        <taxon>Bacillati</taxon>
        <taxon>Actinomycetota</taxon>
        <taxon>Actinomycetes</taxon>
        <taxon>Micrococcales</taxon>
        <taxon>Microbacteriaceae</taxon>
        <taxon>Microbacterium</taxon>
    </lineage>
</organism>
<sequence>MSEPFDLAKAYTAKQDHMLTGLGLMPQFTDHPGTKGDATEEQWVSVLREFLPQRYGVGPIFAIDSLGQQSGQIDIAIFDRQYSPLFFEQGDVRFVPVESLYAVCEVKPRMNKENLDYARDKVASVRRLHRTSAEIRHAGGTYPAQDPEAKPILGVFLSTDLDWGDIRGAAAVGSITEPQPTGLDLGIAVRGGAFDQTDGVAYSPGGQELIWFATRLYRALSRLGTALAIDLDAYYVPLQSPGS</sequence>
<dbReference type="KEGG" id="mhos:CXR34_00595"/>
<accession>A0A2K9D313</accession>
<dbReference type="Pfam" id="PF20247">
    <property type="entry name" value="DUF6602"/>
    <property type="match status" value="1"/>
</dbReference>
<evidence type="ECO:0000259" key="1">
    <source>
        <dbReference type="Pfam" id="PF20247"/>
    </source>
</evidence>
<proteinExistence type="predicted"/>
<dbReference type="EMBL" id="CP025299">
    <property type="protein sequence ID" value="AUG28105.1"/>
    <property type="molecule type" value="Genomic_DNA"/>
</dbReference>
<dbReference type="InterPro" id="IPR046537">
    <property type="entry name" value="DUF6602"/>
</dbReference>
<dbReference type="RefSeq" id="WP_005054591.1">
    <property type="nucleotide sequence ID" value="NZ_CP025299.1"/>
</dbReference>
<dbReference type="Proteomes" id="UP000233276">
    <property type="component" value="Chromosome"/>
</dbReference>
<name>A0A2K9D313_9MICO</name>